<dbReference type="InterPro" id="IPR023408">
    <property type="entry name" value="MscS_beta-dom_sf"/>
</dbReference>
<feature type="transmembrane region" description="Helical" evidence="7">
    <location>
        <begin position="307"/>
        <end position="329"/>
    </location>
</feature>
<evidence type="ECO:0000313" key="11">
    <source>
        <dbReference type="EMBL" id="MQT14320.1"/>
    </source>
</evidence>
<dbReference type="PANTHER" id="PTHR30460">
    <property type="entry name" value="MODERATE CONDUCTANCE MECHANOSENSITIVE CHANNEL YBIO"/>
    <property type="match status" value="1"/>
</dbReference>
<feature type="domain" description="Mechanosensitive ion channel MscS C-terminal" evidence="9">
    <location>
        <begin position="687"/>
        <end position="774"/>
    </location>
</feature>
<dbReference type="InterPro" id="IPR010920">
    <property type="entry name" value="LSM_dom_sf"/>
</dbReference>
<dbReference type="EMBL" id="VWNA01000001">
    <property type="protein sequence ID" value="MQT14320.1"/>
    <property type="molecule type" value="Genomic_DNA"/>
</dbReference>
<feature type="transmembrane region" description="Helical" evidence="7">
    <location>
        <begin position="520"/>
        <end position="546"/>
    </location>
</feature>
<dbReference type="Gene3D" id="1.10.287.1260">
    <property type="match status" value="1"/>
</dbReference>
<dbReference type="AlphaFoldDB" id="A0A6A7Y560"/>
<feature type="transmembrane region" description="Helical" evidence="7">
    <location>
        <begin position="341"/>
        <end position="360"/>
    </location>
</feature>
<comment type="subcellular location">
    <subcellularLocation>
        <location evidence="1">Cell membrane</location>
        <topology evidence="1">Multi-pass membrane protein</topology>
    </subcellularLocation>
</comment>
<evidence type="ECO:0000259" key="10">
    <source>
        <dbReference type="Pfam" id="PF21088"/>
    </source>
</evidence>
<dbReference type="SUPFAM" id="SSF50182">
    <property type="entry name" value="Sm-like ribonucleoproteins"/>
    <property type="match status" value="1"/>
</dbReference>
<evidence type="ECO:0000256" key="6">
    <source>
        <dbReference type="ARBA" id="ARBA00023136"/>
    </source>
</evidence>
<dbReference type="InterPro" id="IPR011014">
    <property type="entry name" value="MscS_channel_TM-2"/>
</dbReference>
<sequence>MHVATVASPLRHAIVGTKSQLRAWRPPVTARLSTDPRPFRPAARAASSSPARLIRAMAILVSAFMLAFVAATVWPTGSARAADAAKTSQSASQSGGLDAVLKAFPNGLTPEQLDAILAVTGETDLRSALRERLLSEGANTAQNQTQPTGTTLEQLRQRLLAVVTSLPTVPAAFAAAFAHPPAGAPALGPIGFLLRTSAIVLSGFAGLYLIRALWRRSPIARKASSGRRAVIGRALSAIVDVVAFLGGMVMFFLVMAPDNDVAPRILEDVLVTAAVPLIANRLANFILSPKIPGARLIGAPDNLARTILHQITIAAILLAIPLGLARILITLQVEENARAAANIVLSVVPVVYLMAVAGQYRDAVAADLARRLEVRDDLRPLIAGWLIAIRLYLAVLWIVMVGAILQGEPGIGIKMLASLLVLIAAPITAIFIRMPLARFYGEPIAQATPPRASWVDSDGDALPPVAEDAPPPPAEVRATGTRHVRRLMRVVWIVLIALAVLATFWIWGFDFESNTGIGGVVIRVLFNISIVLLLGYVGWALILRAIDRAYEAARNDAHSIKAQRLATLLPLFGKVLQVTLLAMTAMIVLSSLGVNIGPLLAGAGVVGIAIGLGAQQTVADILAGVFFLIEDSFRVGDYVEVGNLRGVVESISLRSMKLRHHRGAVHTLPFGQMKAVTNQTRDWALLRMDFRVDPNTDITLVKRLIKKIGTELSADPDMGPNFIEPLKSQGIRSVEDGAIVIGVKFIAKPNTQFVIRREAYTRILKAFKENHIELVGRGVVVKVEGADVSPEIAGAAAEAALDAGQGAKQ</sequence>
<dbReference type="InterPro" id="IPR049278">
    <property type="entry name" value="MS_channel_C"/>
</dbReference>
<evidence type="ECO:0000256" key="7">
    <source>
        <dbReference type="SAM" id="Phobius"/>
    </source>
</evidence>
<dbReference type="Pfam" id="PF00924">
    <property type="entry name" value="MS_channel_2nd"/>
    <property type="match status" value="1"/>
</dbReference>
<name>A0A6A7Y560_9HYPH</name>
<gene>
    <name evidence="11" type="ORF">F0357_17040</name>
</gene>
<feature type="transmembrane region" description="Helical" evidence="7">
    <location>
        <begin position="490"/>
        <end position="508"/>
    </location>
</feature>
<feature type="transmembrane region" description="Helical" evidence="7">
    <location>
        <begin position="190"/>
        <end position="214"/>
    </location>
</feature>
<evidence type="ECO:0000256" key="3">
    <source>
        <dbReference type="ARBA" id="ARBA00022475"/>
    </source>
</evidence>
<proteinExistence type="inferred from homology"/>
<feature type="transmembrane region" description="Helical" evidence="7">
    <location>
        <begin position="411"/>
        <end position="432"/>
    </location>
</feature>
<feature type="domain" description="Mechanosensitive ion channel MscS" evidence="8">
    <location>
        <begin position="617"/>
        <end position="681"/>
    </location>
</feature>
<evidence type="ECO:0000256" key="4">
    <source>
        <dbReference type="ARBA" id="ARBA00022692"/>
    </source>
</evidence>
<dbReference type="InterPro" id="IPR011066">
    <property type="entry name" value="MscS_channel_C_sf"/>
</dbReference>
<protein>
    <submittedName>
        <fullName evidence="11">Mechanosensitive ion channel family protein</fullName>
    </submittedName>
</protein>
<evidence type="ECO:0000259" key="9">
    <source>
        <dbReference type="Pfam" id="PF21082"/>
    </source>
</evidence>
<dbReference type="SUPFAM" id="SSF82861">
    <property type="entry name" value="Mechanosensitive channel protein MscS (YggB), transmembrane region"/>
    <property type="match status" value="1"/>
</dbReference>
<keyword evidence="4 7" id="KW-0812">Transmembrane</keyword>
<feature type="transmembrane region" description="Helical" evidence="7">
    <location>
        <begin position="53"/>
        <end position="74"/>
    </location>
</feature>
<evidence type="ECO:0000313" key="12">
    <source>
        <dbReference type="Proteomes" id="UP000332515"/>
    </source>
</evidence>
<organism evidence="11 12">
    <name type="scientific">Segnochrobactrum spirostomi</name>
    <dbReference type="NCBI Taxonomy" id="2608987"/>
    <lineage>
        <taxon>Bacteria</taxon>
        <taxon>Pseudomonadati</taxon>
        <taxon>Pseudomonadota</taxon>
        <taxon>Alphaproteobacteria</taxon>
        <taxon>Hyphomicrobiales</taxon>
        <taxon>Segnochrobactraceae</taxon>
        <taxon>Segnochrobactrum</taxon>
    </lineage>
</organism>
<evidence type="ECO:0000259" key="8">
    <source>
        <dbReference type="Pfam" id="PF00924"/>
    </source>
</evidence>
<dbReference type="Pfam" id="PF21088">
    <property type="entry name" value="MS_channel_1st"/>
    <property type="match status" value="1"/>
</dbReference>
<keyword evidence="12" id="KW-1185">Reference proteome</keyword>
<keyword evidence="3" id="KW-1003">Cell membrane</keyword>
<feature type="transmembrane region" description="Helical" evidence="7">
    <location>
        <begin position="269"/>
        <end position="287"/>
    </location>
</feature>
<dbReference type="GO" id="GO:0005886">
    <property type="term" value="C:plasma membrane"/>
    <property type="evidence" value="ECO:0007669"/>
    <property type="project" value="UniProtKB-SubCell"/>
</dbReference>
<evidence type="ECO:0000256" key="5">
    <source>
        <dbReference type="ARBA" id="ARBA00022989"/>
    </source>
</evidence>
<evidence type="ECO:0000256" key="2">
    <source>
        <dbReference type="ARBA" id="ARBA00008017"/>
    </source>
</evidence>
<comment type="similarity">
    <text evidence="2">Belongs to the MscS (TC 1.A.23) family.</text>
</comment>
<dbReference type="Gene3D" id="3.30.70.100">
    <property type="match status" value="1"/>
</dbReference>
<dbReference type="InterPro" id="IPR049142">
    <property type="entry name" value="MS_channel_1st"/>
</dbReference>
<feature type="transmembrane region" description="Helical" evidence="7">
    <location>
        <begin position="596"/>
        <end position="614"/>
    </location>
</feature>
<comment type="caution">
    <text evidence="11">The sequence shown here is derived from an EMBL/GenBank/DDBJ whole genome shotgun (WGS) entry which is preliminary data.</text>
</comment>
<accession>A0A6A7Y560</accession>
<dbReference type="GO" id="GO:0008381">
    <property type="term" value="F:mechanosensitive monoatomic ion channel activity"/>
    <property type="evidence" value="ECO:0007669"/>
    <property type="project" value="InterPro"/>
</dbReference>
<dbReference type="SUPFAM" id="SSF82689">
    <property type="entry name" value="Mechanosensitive channel protein MscS (YggB), C-terminal domain"/>
    <property type="match status" value="1"/>
</dbReference>
<dbReference type="Proteomes" id="UP000332515">
    <property type="component" value="Unassembled WGS sequence"/>
</dbReference>
<dbReference type="InterPro" id="IPR006685">
    <property type="entry name" value="MscS_channel_2nd"/>
</dbReference>
<feature type="transmembrane region" description="Helical" evidence="7">
    <location>
        <begin position="159"/>
        <end position="178"/>
    </location>
</feature>
<keyword evidence="6 7" id="KW-0472">Membrane</keyword>
<dbReference type="Gene3D" id="2.30.30.60">
    <property type="match status" value="1"/>
</dbReference>
<feature type="transmembrane region" description="Helical" evidence="7">
    <location>
        <begin position="235"/>
        <end position="257"/>
    </location>
</feature>
<dbReference type="PANTHER" id="PTHR30460:SF0">
    <property type="entry name" value="MODERATE CONDUCTANCE MECHANOSENSITIVE CHANNEL YBIO"/>
    <property type="match status" value="1"/>
</dbReference>
<feature type="transmembrane region" description="Helical" evidence="7">
    <location>
        <begin position="381"/>
        <end position="405"/>
    </location>
</feature>
<feature type="transmembrane region" description="Helical" evidence="7">
    <location>
        <begin position="567"/>
        <end position="590"/>
    </location>
</feature>
<evidence type="ECO:0000256" key="1">
    <source>
        <dbReference type="ARBA" id="ARBA00004651"/>
    </source>
</evidence>
<keyword evidence="5 7" id="KW-1133">Transmembrane helix</keyword>
<dbReference type="InterPro" id="IPR045276">
    <property type="entry name" value="YbiO_bact"/>
</dbReference>
<feature type="domain" description="Mechanosensitive ion channel transmembrane helices 2/3" evidence="10">
    <location>
        <begin position="575"/>
        <end position="615"/>
    </location>
</feature>
<dbReference type="Pfam" id="PF21082">
    <property type="entry name" value="MS_channel_3rd"/>
    <property type="match status" value="1"/>
</dbReference>
<reference evidence="11 12" key="1">
    <citation type="submission" date="2019-09" db="EMBL/GenBank/DDBJ databases">
        <title>Segnochrobactrum spirostomi gen. nov., sp. nov., isolated from the ciliate Spirostomum cf. yagiui and description of a novel family, Segnochrobactraceae fam. nov. within the order Rhizobiales of the class Alphaproteobacteria.</title>
        <authorList>
            <person name="Akter S."/>
            <person name="Shazib S.U.A."/>
            <person name="Shin M.K."/>
        </authorList>
    </citation>
    <scope>NUCLEOTIDE SEQUENCE [LARGE SCALE GENOMIC DNA]</scope>
    <source>
        <strain evidence="11 12">Sp-1</strain>
    </source>
</reference>